<feature type="region of interest" description="Disordered" evidence="1">
    <location>
        <begin position="1"/>
        <end position="22"/>
    </location>
</feature>
<proteinExistence type="predicted"/>
<dbReference type="SUPFAM" id="SSF82784">
    <property type="entry name" value="OsmC-like"/>
    <property type="match status" value="1"/>
</dbReference>
<reference evidence="3 4" key="1">
    <citation type="submission" date="2017-05" db="EMBL/GenBank/DDBJ databases">
        <authorList>
            <person name="Song R."/>
            <person name="Chenine A.L."/>
            <person name="Ruprecht R.M."/>
        </authorList>
    </citation>
    <scope>NUCLEOTIDE SEQUENCE [LARGE SCALE GENOMIC DNA]</scope>
    <source>
        <strain evidence="3 4">CECT 8898</strain>
    </source>
</reference>
<dbReference type="Gene3D" id="3.30.300.20">
    <property type="match status" value="1"/>
</dbReference>
<dbReference type="InterPro" id="IPR036102">
    <property type="entry name" value="OsmC/Ohrsf"/>
</dbReference>
<dbReference type="InterPro" id="IPR001584">
    <property type="entry name" value="Integrase_cat-core"/>
</dbReference>
<dbReference type="AlphaFoldDB" id="A0A238L5B4"/>
<evidence type="ECO:0000259" key="2">
    <source>
        <dbReference type="PROSITE" id="PS50994"/>
    </source>
</evidence>
<gene>
    <name evidence="3" type="ORF">MAA8898_04548</name>
</gene>
<dbReference type="Proteomes" id="UP000207598">
    <property type="component" value="Unassembled WGS sequence"/>
</dbReference>
<dbReference type="InterPro" id="IPR036397">
    <property type="entry name" value="RNaseH_sf"/>
</dbReference>
<dbReference type="PROSITE" id="PS50994">
    <property type="entry name" value="INTEGRASE"/>
    <property type="match status" value="1"/>
</dbReference>
<evidence type="ECO:0000256" key="1">
    <source>
        <dbReference type="SAM" id="MobiDB-lite"/>
    </source>
</evidence>
<sequence length="113" mass="12419">MDAAPDWGGDPDHTNPEQAQTPALSSCRMMTFLALAAKAGWPVAGHKIDPYLLRNLSVTHPNHVWAMDITYIPMARGFIYLVAVVDRATRRILAWRVSITLDAGFCIGALEEA</sequence>
<dbReference type="InterPro" id="IPR015946">
    <property type="entry name" value="KH_dom-like_a/b"/>
</dbReference>
<dbReference type="InterPro" id="IPR012337">
    <property type="entry name" value="RNaseH-like_sf"/>
</dbReference>
<dbReference type="GO" id="GO:0015074">
    <property type="term" value="P:DNA integration"/>
    <property type="evidence" value="ECO:0007669"/>
    <property type="project" value="InterPro"/>
</dbReference>
<organism evidence="3 4">
    <name type="scientific">Maliponia aquimaris</name>
    <dbReference type="NCBI Taxonomy" id="1673631"/>
    <lineage>
        <taxon>Bacteria</taxon>
        <taxon>Pseudomonadati</taxon>
        <taxon>Pseudomonadota</taxon>
        <taxon>Alphaproteobacteria</taxon>
        <taxon>Rhodobacterales</taxon>
        <taxon>Paracoccaceae</taxon>
        <taxon>Maliponia</taxon>
    </lineage>
</organism>
<evidence type="ECO:0000313" key="4">
    <source>
        <dbReference type="Proteomes" id="UP000207598"/>
    </source>
</evidence>
<evidence type="ECO:0000313" key="3">
    <source>
        <dbReference type="EMBL" id="SMX50011.1"/>
    </source>
</evidence>
<dbReference type="PANTHER" id="PTHR46889">
    <property type="entry name" value="TRANSPOSASE INSF FOR INSERTION SEQUENCE IS3B-RELATED"/>
    <property type="match status" value="1"/>
</dbReference>
<dbReference type="InterPro" id="IPR050900">
    <property type="entry name" value="Transposase_IS3/IS150/IS904"/>
</dbReference>
<dbReference type="PANTHER" id="PTHR46889:SF4">
    <property type="entry name" value="TRANSPOSASE INSO FOR INSERTION SEQUENCE ELEMENT IS911B-RELATED"/>
    <property type="match status" value="1"/>
</dbReference>
<accession>A0A238L5B4</accession>
<dbReference type="GO" id="GO:0003676">
    <property type="term" value="F:nucleic acid binding"/>
    <property type="evidence" value="ECO:0007669"/>
    <property type="project" value="InterPro"/>
</dbReference>
<dbReference type="Gene3D" id="3.30.420.10">
    <property type="entry name" value="Ribonuclease H-like superfamily/Ribonuclease H"/>
    <property type="match status" value="1"/>
</dbReference>
<name>A0A238L5B4_9RHOB</name>
<protein>
    <submittedName>
        <fullName evidence="3">Integrase core domain protein</fullName>
    </submittedName>
</protein>
<dbReference type="Pfam" id="PF00665">
    <property type="entry name" value="rve"/>
    <property type="match status" value="1"/>
</dbReference>
<dbReference type="EMBL" id="FXYF01000019">
    <property type="protein sequence ID" value="SMX50011.1"/>
    <property type="molecule type" value="Genomic_DNA"/>
</dbReference>
<dbReference type="SUPFAM" id="SSF53098">
    <property type="entry name" value="Ribonuclease H-like"/>
    <property type="match status" value="1"/>
</dbReference>
<keyword evidence="4" id="KW-1185">Reference proteome</keyword>
<feature type="domain" description="Integrase catalytic" evidence="2">
    <location>
        <begin position="57"/>
        <end position="113"/>
    </location>
</feature>